<organism evidence="1 2">
    <name type="scientific">Gigaspora margarita</name>
    <dbReference type="NCBI Taxonomy" id="4874"/>
    <lineage>
        <taxon>Eukaryota</taxon>
        <taxon>Fungi</taxon>
        <taxon>Fungi incertae sedis</taxon>
        <taxon>Mucoromycota</taxon>
        <taxon>Glomeromycotina</taxon>
        <taxon>Glomeromycetes</taxon>
        <taxon>Diversisporales</taxon>
        <taxon>Gigasporaceae</taxon>
        <taxon>Gigaspora</taxon>
    </lineage>
</organism>
<gene>
    <name evidence="1" type="ORF">GMARGA_LOCUS26294</name>
</gene>
<sequence>MRNVEDSRLLLQGYFQLNINLVLMGTRKRVEGDQSQTGPLEFGIITNYIFHQDSKLISRDGSMRFYARALMHDDLKKHKRKRGRL</sequence>
<dbReference type="Proteomes" id="UP000789901">
    <property type="component" value="Unassembled WGS sequence"/>
</dbReference>
<keyword evidence="2" id="KW-1185">Reference proteome</keyword>
<protein>
    <submittedName>
        <fullName evidence="1">24551_t:CDS:1</fullName>
    </submittedName>
</protein>
<comment type="caution">
    <text evidence="1">The sequence shown here is derived from an EMBL/GenBank/DDBJ whole genome shotgun (WGS) entry which is preliminary data.</text>
</comment>
<name>A0ABN7W3T2_GIGMA</name>
<evidence type="ECO:0000313" key="1">
    <source>
        <dbReference type="EMBL" id="CAG8815442.1"/>
    </source>
</evidence>
<reference evidence="1 2" key="1">
    <citation type="submission" date="2021-06" db="EMBL/GenBank/DDBJ databases">
        <authorList>
            <person name="Kallberg Y."/>
            <person name="Tangrot J."/>
            <person name="Rosling A."/>
        </authorList>
    </citation>
    <scope>NUCLEOTIDE SEQUENCE [LARGE SCALE GENOMIC DNA]</scope>
    <source>
        <strain evidence="1 2">120-4 pot B 10/14</strain>
    </source>
</reference>
<feature type="non-terminal residue" evidence="1">
    <location>
        <position position="85"/>
    </location>
</feature>
<proteinExistence type="predicted"/>
<dbReference type="EMBL" id="CAJVQB010030366">
    <property type="protein sequence ID" value="CAG8815442.1"/>
    <property type="molecule type" value="Genomic_DNA"/>
</dbReference>
<evidence type="ECO:0000313" key="2">
    <source>
        <dbReference type="Proteomes" id="UP000789901"/>
    </source>
</evidence>
<accession>A0ABN7W3T2</accession>